<feature type="transmembrane region" description="Helical" evidence="1">
    <location>
        <begin position="76"/>
        <end position="93"/>
    </location>
</feature>
<sequence>MGKNMEKRWVVVAWMILAIIHMPPAAVLMAPELSTRLYGVEPHGTIATLITHRGALFLTVMASCLFAAFDPASRRLGTISAGISVVGFLLIYLQAGLPDGPLRTVALVDSAALVPLAFVVWAAWRPATTAP</sequence>
<evidence type="ECO:0000256" key="1">
    <source>
        <dbReference type="SAM" id="Phobius"/>
    </source>
</evidence>
<keyword evidence="1" id="KW-0812">Transmembrane</keyword>
<dbReference type="EMBL" id="NOXU01000031">
    <property type="protein sequence ID" value="OYQ32788.1"/>
    <property type="molecule type" value="Genomic_DNA"/>
</dbReference>
<organism evidence="2 3">
    <name type="scientific">Niveispirillum lacus</name>
    <dbReference type="NCBI Taxonomy" id="1981099"/>
    <lineage>
        <taxon>Bacteria</taxon>
        <taxon>Pseudomonadati</taxon>
        <taxon>Pseudomonadota</taxon>
        <taxon>Alphaproteobacteria</taxon>
        <taxon>Rhodospirillales</taxon>
        <taxon>Azospirillaceae</taxon>
        <taxon>Niveispirillum</taxon>
    </lineage>
</organism>
<proteinExistence type="predicted"/>
<keyword evidence="1" id="KW-0472">Membrane</keyword>
<dbReference type="AlphaFoldDB" id="A0A255YU98"/>
<gene>
    <name evidence="2" type="ORF">CHU95_18740</name>
</gene>
<feature type="transmembrane region" description="Helical" evidence="1">
    <location>
        <begin position="105"/>
        <end position="124"/>
    </location>
</feature>
<keyword evidence="1" id="KW-1133">Transmembrane helix</keyword>
<keyword evidence="3" id="KW-1185">Reference proteome</keyword>
<feature type="transmembrane region" description="Helical" evidence="1">
    <location>
        <begin position="45"/>
        <end position="69"/>
    </location>
</feature>
<name>A0A255YU98_9PROT</name>
<evidence type="ECO:0000313" key="3">
    <source>
        <dbReference type="Proteomes" id="UP000216998"/>
    </source>
</evidence>
<reference evidence="2 3" key="1">
    <citation type="submission" date="2017-07" db="EMBL/GenBank/DDBJ databases">
        <title>Niveispirillum cyanobacteriorum sp. nov., isolated from cyanobacterial aggregates in a eutrophic lake.</title>
        <authorList>
            <person name="Cai H."/>
        </authorList>
    </citation>
    <scope>NUCLEOTIDE SEQUENCE [LARGE SCALE GENOMIC DNA]</scope>
    <source>
        <strain evidence="3">TH1-14</strain>
    </source>
</reference>
<dbReference type="Proteomes" id="UP000216998">
    <property type="component" value="Unassembled WGS sequence"/>
</dbReference>
<protein>
    <recommendedName>
        <fullName evidence="4">Phosphopantetheine adenylyltransferase</fullName>
    </recommendedName>
</protein>
<accession>A0A255YU98</accession>
<comment type="caution">
    <text evidence="2">The sequence shown here is derived from an EMBL/GenBank/DDBJ whole genome shotgun (WGS) entry which is preliminary data.</text>
</comment>
<evidence type="ECO:0008006" key="4">
    <source>
        <dbReference type="Google" id="ProtNLM"/>
    </source>
</evidence>
<evidence type="ECO:0000313" key="2">
    <source>
        <dbReference type="EMBL" id="OYQ32788.1"/>
    </source>
</evidence>